<dbReference type="Gene3D" id="3.40.710.10">
    <property type="entry name" value="DD-peptidase/beta-lactamase superfamily"/>
    <property type="match status" value="1"/>
</dbReference>
<evidence type="ECO:0000259" key="1">
    <source>
        <dbReference type="Pfam" id="PF00144"/>
    </source>
</evidence>
<dbReference type="InterPro" id="IPR001466">
    <property type="entry name" value="Beta-lactam-related"/>
</dbReference>
<dbReference type="PANTHER" id="PTHR43319">
    <property type="entry name" value="BETA-LACTAMASE-RELATED"/>
    <property type="match status" value="1"/>
</dbReference>
<name>A0AAD4RCI1_9BILA</name>
<comment type="caution">
    <text evidence="2">The sequence shown here is derived from an EMBL/GenBank/DDBJ whole genome shotgun (WGS) entry which is preliminary data.</text>
</comment>
<dbReference type="InterPro" id="IPR012338">
    <property type="entry name" value="Beta-lactam/transpept-like"/>
</dbReference>
<protein>
    <submittedName>
        <fullName evidence="2">Beta-lactamase domain-containing protein</fullName>
    </submittedName>
</protein>
<proteinExistence type="predicted"/>
<dbReference type="Proteomes" id="UP001201812">
    <property type="component" value="Unassembled WGS sequence"/>
</dbReference>
<accession>A0AAD4RCI1</accession>
<keyword evidence="3" id="KW-1185">Reference proteome</keyword>
<dbReference type="EMBL" id="JAKKPZ010000002">
    <property type="protein sequence ID" value="KAI1726469.1"/>
    <property type="molecule type" value="Genomic_DNA"/>
</dbReference>
<dbReference type="Pfam" id="PF00144">
    <property type="entry name" value="Beta-lactamase"/>
    <property type="match status" value="1"/>
</dbReference>
<evidence type="ECO:0000313" key="3">
    <source>
        <dbReference type="Proteomes" id="UP001201812"/>
    </source>
</evidence>
<sequence>MPRLYGKPDTVIHGFVDPRFEALKQTFRDNFADSFERDGAHLSVYYRGNLVVDLWGGMADSAKGKAWNRNTKNVLFSLTKPLSALCIAKLVDDGLIKWDDEVSKFWREYAQNGKKHTTIDHVLAHQSGLPYIDDPISLNDVINRTSLLNKLAAAKPVWKPGTATGYHTITQGMLIDGIIQNADPKHRTLEIFFDEEIAHGVDISIGAKADTSQISFLTLPDSFEIIRDIIIDPRMLIMYLMFSLQPSHWPMNRMMNNPNWIRIDDEVNSFNDPFIQRLPMGSLMGISNARELAKLFSSVLDGKFFHQNSTLEALFRPIVNDWHLEQTVLYPLIKGRGFIFDPHPREPGKYVFGHPGYGCQTLHLDPINSLSVVYLSNGLKSSTSTLCMPWQKLLTKLYDIIYE</sequence>
<dbReference type="SUPFAM" id="SSF56601">
    <property type="entry name" value="beta-lactamase/transpeptidase-like"/>
    <property type="match status" value="1"/>
</dbReference>
<dbReference type="InterPro" id="IPR052907">
    <property type="entry name" value="Beta-lactamase/esterase"/>
</dbReference>
<evidence type="ECO:0000313" key="2">
    <source>
        <dbReference type="EMBL" id="KAI1726469.1"/>
    </source>
</evidence>
<dbReference type="PANTHER" id="PTHR43319:SF7">
    <property type="entry name" value="BETA-LACTAMASE-RELATED DOMAIN-CONTAINING PROTEIN"/>
    <property type="match status" value="1"/>
</dbReference>
<organism evidence="2 3">
    <name type="scientific">Ditylenchus destructor</name>
    <dbReference type="NCBI Taxonomy" id="166010"/>
    <lineage>
        <taxon>Eukaryota</taxon>
        <taxon>Metazoa</taxon>
        <taxon>Ecdysozoa</taxon>
        <taxon>Nematoda</taxon>
        <taxon>Chromadorea</taxon>
        <taxon>Rhabditida</taxon>
        <taxon>Tylenchina</taxon>
        <taxon>Tylenchomorpha</taxon>
        <taxon>Sphaerularioidea</taxon>
        <taxon>Anguinidae</taxon>
        <taxon>Anguininae</taxon>
        <taxon>Ditylenchus</taxon>
    </lineage>
</organism>
<feature type="domain" description="Beta-lactamase-related" evidence="1">
    <location>
        <begin position="28"/>
        <end position="198"/>
    </location>
</feature>
<dbReference type="AlphaFoldDB" id="A0AAD4RCI1"/>
<gene>
    <name evidence="2" type="ORF">DdX_03189</name>
</gene>
<reference evidence="2" key="1">
    <citation type="submission" date="2022-01" db="EMBL/GenBank/DDBJ databases">
        <title>Genome Sequence Resource for Two Populations of Ditylenchus destructor, the Migratory Endoparasitic Phytonematode.</title>
        <authorList>
            <person name="Zhang H."/>
            <person name="Lin R."/>
            <person name="Xie B."/>
        </authorList>
    </citation>
    <scope>NUCLEOTIDE SEQUENCE</scope>
    <source>
        <strain evidence="2">BazhouSP</strain>
    </source>
</reference>